<name>A0A6B0YSG9_9CHLR</name>
<feature type="transmembrane region" description="Helical" evidence="1">
    <location>
        <begin position="42"/>
        <end position="63"/>
    </location>
</feature>
<keyword evidence="1" id="KW-1133">Transmembrane helix</keyword>
<dbReference type="AlphaFoldDB" id="A0A6B0YSG9"/>
<organism evidence="2">
    <name type="scientific">Caldilineaceae bacterium SB0664_bin_27</name>
    <dbReference type="NCBI Taxonomy" id="2605260"/>
    <lineage>
        <taxon>Bacteria</taxon>
        <taxon>Bacillati</taxon>
        <taxon>Chloroflexota</taxon>
        <taxon>Caldilineae</taxon>
        <taxon>Caldilineales</taxon>
        <taxon>Caldilineaceae</taxon>
    </lineage>
</organism>
<reference evidence="2" key="1">
    <citation type="submission" date="2019-09" db="EMBL/GenBank/DDBJ databases">
        <title>Characterisation of the sponge microbiome using genome-centric metagenomics.</title>
        <authorList>
            <person name="Engelberts J.P."/>
            <person name="Robbins S.J."/>
            <person name="De Goeij J.M."/>
            <person name="Aranda M."/>
            <person name="Bell S.C."/>
            <person name="Webster N.S."/>
        </authorList>
    </citation>
    <scope>NUCLEOTIDE SEQUENCE</scope>
    <source>
        <strain evidence="2">SB0664_bin_27</strain>
    </source>
</reference>
<dbReference type="NCBIfam" id="NF037970">
    <property type="entry name" value="vanZ_1"/>
    <property type="match status" value="1"/>
</dbReference>
<proteinExistence type="predicted"/>
<gene>
    <name evidence="2" type="ORF">F4Y42_11055</name>
</gene>
<protein>
    <submittedName>
        <fullName evidence="2">VanZ family protein</fullName>
    </submittedName>
</protein>
<dbReference type="EMBL" id="VXRG01000092">
    <property type="protein sequence ID" value="MXY93970.1"/>
    <property type="molecule type" value="Genomic_DNA"/>
</dbReference>
<evidence type="ECO:0000256" key="1">
    <source>
        <dbReference type="SAM" id="Phobius"/>
    </source>
</evidence>
<keyword evidence="1" id="KW-0472">Membrane</keyword>
<comment type="caution">
    <text evidence="2">The sequence shown here is derived from an EMBL/GenBank/DDBJ whole genome shotgun (WGS) entry which is preliminary data.</text>
</comment>
<evidence type="ECO:0000313" key="2">
    <source>
        <dbReference type="EMBL" id="MXY93970.1"/>
    </source>
</evidence>
<sequence length="187" mass="20794">MSLFTSNRERRLWLWALAVVVAIYSTLGLARTLAWHLRTHGLLEALFMVSFLLVGAVILAYGLKARPGGLEIGVALGVAAVYILVFVRMATPEERTHLIEYGVLSVFIYEALKERASHGRRVPVPALLAVIAASLIGLIDENIQAYLPNRAYDERDLLFNVLAAVMAVAASMALSYARRWRFRNQPD</sequence>
<feature type="transmembrane region" description="Helical" evidence="1">
    <location>
        <begin position="12"/>
        <end position="30"/>
    </location>
</feature>
<keyword evidence="1" id="KW-0812">Transmembrane</keyword>
<feature type="transmembrane region" description="Helical" evidence="1">
    <location>
        <begin position="159"/>
        <end position="177"/>
    </location>
</feature>
<accession>A0A6B0YSG9</accession>
<feature type="transmembrane region" description="Helical" evidence="1">
    <location>
        <begin position="69"/>
        <end position="87"/>
    </location>
</feature>